<dbReference type="AlphaFoldDB" id="A0A7W6KNK8"/>
<protein>
    <submittedName>
        <fullName evidence="1">Uncharacterized protein</fullName>
    </submittedName>
</protein>
<dbReference type="Proteomes" id="UP000530571">
    <property type="component" value="Unassembled WGS sequence"/>
</dbReference>
<name>A0A7W6KNK8_9HYPH</name>
<sequence>MKMKDTTMLIEALATGRGLPAIEPDLWDNAPLSGVYRSFHPQSYWSNGMFPAGFRLTLTMRFEENFLAYEGVNDTNPEKLYVNKFDATLDDKPAPIAGNARYNEVRIRQLSAREFQVLEQLDGDVIIGQYWCFSEDASTLMRWGVGKAPDGSSKAFFETFGRLAD</sequence>
<dbReference type="EMBL" id="JACIDZ010000011">
    <property type="protein sequence ID" value="MBB4123364.1"/>
    <property type="molecule type" value="Genomic_DNA"/>
</dbReference>
<keyword evidence="2" id="KW-1185">Reference proteome</keyword>
<gene>
    <name evidence="1" type="ORF">GGR30_003307</name>
</gene>
<organism evidence="1 2">
    <name type="scientific">Martelella radicis</name>
    <dbReference type="NCBI Taxonomy" id="1397476"/>
    <lineage>
        <taxon>Bacteria</taxon>
        <taxon>Pseudomonadati</taxon>
        <taxon>Pseudomonadota</taxon>
        <taxon>Alphaproteobacteria</taxon>
        <taxon>Hyphomicrobiales</taxon>
        <taxon>Aurantimonadaceae</taxon>
        <taxon>Martelella</taxon>
    </lineage>
</organism>
<accession>A0A7W6KNK8</accession>
<evidence type="ECO:0000313" key="2">
    <source>
        <dbReference type="Proteomes" id="UP000530571"/>
    </source>
</evidence>
<comment type="caution">
    <text evidence="1">The sequence shown here is derived from an EMBL/GenBank/DDBJ whole genome shotgun (WGS) entry which is preliminary data.</text>
</comment>
<reference evidence="1 2" key="1">
    <citation type="submission" date="2020-08" db="EMBL/GenBank/DDBJ databases">
        <title>Genomic Encyclopedia of Type Strains, Phase IV (KMG-IV): sequencing the most valuable type-strain genomes for metagenomic binning, comparative biology and taxonomic classification.</title>
        <authorList>
            <person name="Goeker M."/>
        </authorList>
    </citation>
    <scope>NUCLEOTIDE SEQUENCE [LARGE SCALE GENOMIC DNA]</scope>
    <source>
        <strain evidence="1 2">DSM 28101</strain>
    </source>
</reference>
<evidence type="ECO:0000313" key="1">
    <source>
        <dbReference type="EMBL" id="MBB4123364.1"/>
    </source>
</evidence>
<dbReference type="RefSeq" id="WP_183488259.1">
    <property type="nucleotide sequence ID" value="NZ_JACIDZ010000011.1"/>
</dbReference>
<proteinExistence type="predicted"/>